<dbReference type="Pfam" id="PF13965">
    <property type="entry name" value="SID-1_RNA_chan"/>
    <property type="match status" value="1"/>
</dbReference>
<dbReference type="GO" id="GO:0003725">
    <property type="term" value="F:double-stranded RNA binding"/>
    <property type="evidence" value="ECO:0007669"/>
    <property type="project" value="TreeGrafter"/>
</dbReference>
<gene>
    <name evidence="10" type="ORF">PMAYCL1PPCAC_31370</name>
</gene>
<dbReference type="PANTHER" id="PTHR12185">
    <property type="entry name" value="SID1 TRANSMEMBRANE FAMILY MEMEBER"/>
    <property type="match status" value="1"/>
</dbReference>
<comment type="subcellular location">
    <subcellularLocation>
        <location evidence="1">Membrane</location>
        <topology evidence="1">Multi-pass membrane protein</topology>
    </subcellularLocation>
</comment>
<comment type="similarity">
    <text evidence="2">Belongs to the SID1 family.</text>
</comment>
<proteinExistence type="inferred from homology"/>
<sequence length="788" mass="90463">ATLLPFFLFLLLHFSSCDLLKSESMLVTEGAIFDKNYTGTTKEDGELSVFHYSVTQDDVVRIRMTSSHANQSTPLLAVFREPATIISVQLPIMIKNYMYNSTARTLCPYSLSKQYDGNLTISVELSSHRPIDYAFSATIIQNFLLTENTPLIASASASEPVFYQFNFPSYLDSVVIWIESNTSICMTVSIQKAECPVFDLENNVISGGMHQTMTKSGSITVERRFFEKFFVIFVIRPNDDECSTMEEIIPPHPHYMKPREKTFRVTIQAAPNLVDYVFPIAVTFGGFLFIYIIAVAFVLTMGTVEKRAMVMEGRALLNANREDDNEAGPSSRQPYVTDRFDYSVLENEQPSSSSYQDLEETGSLRSFDTVPDCRDKLVVRQNRNLTVGDLSLKPWKTRDKKYNRYVVSLLTIALFYGLPVVQLVLTWQDTVRLSGNLDLCWYNFRCARPFSVFFAFNNVISNIGYISLGLLFLLMVKEREIRYRSLCKLFPEVLQRDYGLPHHNGLMYAIGVAVVMEGILSASYHICPSSSNYQFDTSFMYIIGLLGMLKIYQLRHPDINANAHVSFAIAAFFIFIAMMGVYLNTIPFWIFFALSYLITMFLVSVEFYFKGLWRLNVMEILRSIQYTFVSSKWCSCLVPAYPGRFLFLVIGNSINLGMVVIGLIKRPKDFPSFLLGPFIANLFLYLLYYIVMKFVHRERLRTRAIAFLVLAFVCWFSAGWFFLHNVSDWSETPANSREMNHDCILLSFYDNHDVWHFLSSIAIFMSFSLINCVDDDLQWVRRDKIAVF</sequence>
<evidence type="ECO:0000256" key="8">
    <source>
        <dbReference type="SAM" id="Phobius"/>
    </source>
</evidence>
<dbReference type="AlphaFoldDB" id="A0AAN5DEG0"/>
<feature type="transmembrane region" description="Helical" evidence="8">
    <location>
        <begin position="506"/>
        <end position="526"/>
    </location>
</feature>
<feature type="signal peptide" evidence="9">
    <location>
        <begin position="1"/>
        <end position="17"/>
    </location>
</feature>
<evidence type="ECO:0000313" key="11">
    <source>
        <dbReference type="Proteomes" id="UP001328107"/>
    </source>
</evidence>
<dbReference type="Proteomes" id="UP001328107">
    <property type="component" value="Unassembled WGS sequence"/>
</dbReference>
<comment type="caution">
    <text evidence="10">The sequence shown here is derived from an EMBL/GenBank/DDBJ whole genome shotgun (WGS) entry which is preliminary data.</text>
</comment>
<dbReference type="InterPro" id="IPR025958">
    <property type="entry name" value="SID1_TM_fam"/>
</dbReference>
<evidence type="ECO:0000256" key="2">
    <source>
        <dbReference type="ARBA" id="ARBA00006618"/>
    </source>
</evidence>
<keyword evidence="7" id="KW-0325">Glycoprotein</keyword>
<reference evidence="11" key="1">
    <citation type="submission" date="2022-10" db="EMBL/GenBank/DDBJ databases">
        <title>Genome assembly of Pristionchus species.</title>
        <authorList>
            <person name="Yoshida K."/>
            <person name="Sommer R.J."/>
        </authorList>
    </citation>
    <scope>NUCLEOTIDE SEQUENCE [LARGE SCALE GENOMIC DNA]</scope>
    <source>
        <strain evidence="11">RS5460</strain>
    </source>
</reference>
<evidence type="ECO:0000256" key="4">
    <source>
        <dbReference type="ARBA" id="ARBA00022729"/>
    </source>
</evidence>
<dbReference type="EMBL" id="BTRK01000006">
    <property type="protein sequence ID" value="GMR61175.1"/>
    <property type="molecule type" value="Genomic_DNA"/>
</dbReference>
<keyword evidence="6 8" id="KW-0472">Membrane</keyword>
<accession>A0AAN5DEG0</accession>
<evidence type="ECO:0000256" key="9">
    <source>
        <dbReference type="SAM" id="SignalP"/>
    </source>
</evidence>
<feature type="transmembrane region" description="Helical" evidence="8">
    <location>
        <begin position="704"/>
        <end position="723"/>
    </location>
</feature>
<keyword evidence="11" id="KW-1185">Reference proteome</keyword>
<dbReference type="GO" id="GO:0005764">
    <property type="term" value="C:lysosome"/>
    <property type="evidence" value="ECO:0007669"/>
    <property type="project" value="TreeGrafter"/>
</dbReference>
<feature type="transmembrane region" description="Helical" evidence="8">
    <location>
        <begin position="452"/>
        <end position="476"/>
    </location>
</feature>
<feature type="transmembrane region" description="Helical" evidence="8">
    <location>
        <begin position="754"/>
        <end position="773"/>
    </location>
</feature>
<evidence type="ECO:0000256" key="5">
    <source>
        <dbReference type="ARBA" id="ARBA00022989"/>
    </source>
</evidence>
<feature type="transmembrane region" description="Helical" evidence="8">
    <location>
        <begin position="670"/>
        <end position="692"/>
    </location>
</feature>
<feature type="non-terminal residue" evidence="10">
    <location>
        <position position="1"/>
    </location>
</feature>
<keyword evidence="4 9" id="KW-0732">Signal</keyword>
<feature type="chain" id="PRO_5042886870" description="SID1 transmembrane family member 1" evidence="9">
    <location>
        <begin position="18"/>
        <end position="788"/>
    </location>
</feature>
<feature type="transmembrane region" description="Helical" evidence="8">
    <location>
        <begin position="645"/>
        <end position="664"/>
    </location>
</feature>
<feature type="transmembrane region" description="Helical" evidence="8">
    <location>
        <begin position="532"/>
        <end position="552"/>
    </location>
</feature>
<evidence type="ECO:0000256" key="6">
    <source>
        <dbReference type="ARBA" id="ARBA00023136"/>
    </source>
</evidence>
<dbReference type="GO" id="GO:0051033">
    <property type="term" value="F:RNA transmembrane transporter activity"/>
    <property type="evidence" value="ECO:0007669"/>
    <property type="project" value="TreeGrafter"/>
</dbReference>
<feature type="transmembrane region" description="Helical" evidence="8">
    <location>
        <begin position="405"/>
        <end position="425"/>
    </location>
</feature>
<feature type="transmembrane region" description="Helical" evidence="8">
    <location>
        <begin position="276"/>
        <end position="299"/>
    </location>
</feature>
<protein>
    <recommendedName>
        <fullName evidence="12">SID1 transmembrane family member 1</fullName>
    </recommendedName>
</protein>
<evidence type="ECO:0000256" key="7">
    <source>
        <dbReference type="ARBA" id="ARBA00023180"/>
    </source>
</evidence>
<evidence type="ECO:0008006" key="12">
    <source>
        <dbReference type="Google" id="ProtNLM"/>
    </source>
</evidence>
<feature type="transmembrane region" description="Helical" evidence="8">
    <location>
        <begin position="589"/>
        <end position="609"/>
    </location>
</feature>
<keyword evidence="5 8" id="KW-1133">Transmembrane helix</keyword>
<evidence type="ECO:0000313" key="10">
    <source>
        <dbReference type="EMBL" id="GMR61175.1"/>
    </source>
</evidence>
<feature type="transmembrane region" description="Helical" evidence="8">
    <location>
        <begin position="564"/>
        <end position="583"/>
    </location>
</feature>
<dbReference type="PANTHER" id="PTHR12185:SF14">
    <property type="entry name" value="CHOLESTEROL UPTAKE PROTEIN 1"/>
    <property type="match status" value="1"/>
</dbReference>
<name>A0AAN5DEG0_9BILA</name>
<evidence type="ECO:0000256" key="1">
    <source>
        <dbReference type="ARBA" id="ARBA00004141"/>
    </source>
</evidence>
<dbReference type="GO" id="GO:0005886">
    <property type="term" value="C:plasma membrane"/>
    <property type="evidence" value="ECO:0007669"/>
    <property type="project" value="TreeGrafter"/>
</dbReference>
<evidence type="ECO:0000256" key="3">
    <source>
        <dbReference type="ARBA" id="ARBA00022692"/>
    </source>
</evidence>
<keyword evidence="3 8" id="KW-0812">Transmembrane</keyword>
<organism evidence="10 11">
    <name type="scientific">Pristionchus mayeri</name>
    <dbReference type="NCBI Taxonomy" id="1317129"/>
    <lineage>
        <taxon>Eukaryota</taxon>
        <taxon>Metazoa</taxon>
        <taxon>Ecdysozoa</taxon>
        <taxon>Nematoda</taxon>
        <taxon>Chromadorea</taxon>
        <taxon>Rhabditida</taxon>
        <taxon>Rhabditina</taxon>
        <taxon>Diplogasteromorpha</taxon>
        <taxon>Diplogasteroidea</taxon>
        <taxon>Neodiplogasteridae</taxon>
        <taxon>Pristionchus</taxon>
    </lineage>
</organism>